<name>A0A5J5D9G5_9PERO</name>
<evidence type="ECO:0000313" key="2">
    <source>
        <dbReference type="Proteomes" id="UP000327493"/>
    </source>
</evidence>
<dbReference type="AlphaFoldDB" id="A0A5J5D9G5"/>
<dbReference type="Proteomes" id="UP000327493">
    <property type="component" value="Chromosome 8"/>
</dbReference>
<comment type="caution">
    <text evidence="1">The sequence shown here is derived from an EMBL/GenBank/DDBJ whole genome shotgun (WGS) entry which is preliminary data.</text>
</comment>
<protein>
    <submittedName>
        <fullName evidence="1">Uncharacterized protein</fullName>
    </submittedName>
</protein>
<sequence>MCGCIWRDYPLDVEVDFLHELPLRPGHHLPTANTCINCLRMPVLKKCEDSRKLRTETLKTLVKMNGEETIEDHDDQRQEKEAHKGEHVVEGLLPVLDKASMGGALGEVLRDCDGHINGAPTHTCTTNATNLYTLRMWFDFETELRPNFRLTRRAMHSLQRLLQRE</sequence>
<gene>
    <name evidence="1" type="ORF">FQN60_014063</name>
</gene>
<proteinExistence type="predicted"/>
<dbReference type="EMBL" id="VOFY01000008">
    <property type="protein sequence ID" value="KAA8590129.1"/>
    <property type="molecule type" value="Genomic_DNA"/>
</dbReference>
<accession>A0A5J5D9G5</accession>
<reference evidence="1 2" key="1">
    <citation type="submission" date="2019-08" db="EMBL/GenBank/DDBJ databases">
        <title>A chromosome-level genome assembly, high-density linkage maps, and genome scans reveal the genomic architecture of hybrid incompatibilities underlying speciation via character displacement in darters (Percidae: Etheostominae).</title>
        <authorList>
            <person name="Moran R.L."/>
            <person name="Catchen J.M."/>
            <person name="Fuller R.C."/>
        </authorList>
    </citation>
    <scope>NUCLEOTIDE SEQUENCE [LARGE SCALE GENOMIC DNA]</scope>
    <source>
        <strain evidence="1">EspeVRDwgs_2016</strain>
        <tissue evidence="1">Muscle</tissue>
    </source>
</reference>
<evidence type="ECO:0000313" key="1">
    <source>
        <dbReference type="EMBL" id="KAA8590129.1"/>
    </source>
</evidence>
<keyword evidence="2" id="KW-1185">Reference proteome</keyword>
<organism evidence="1 2">
    <name type="scientific">Etheostoma spectabile</name>
    <name type="common">orangethroat darter</name>
    <dbReference type="NCBI Taxonomy" id="54343"/>
    <lineage>
        <taxon>Eukaryota</taxon>
        <taxon>Metazoa</taxon>
        <taxon>Chordata</taxon>
        <taxon>Craniata</taxon>
        <taxon>Vertebrata</taxon>
        <taxon>Euteleostomi</taxon>
        <taxon>Actinopterygii</taxon>
        <taxon>Neopterygii</taxon>
        <taxon>Teleostei</taxon>
        <taxon>Neoteleostei</taxon>
        <taxon>Acanthomorphata</taxon>
        <taxon>Eupercaria</taxon>
        <taxon>Perciformes</taxon>
        <taxon>Percoidei</taxon>
        <taxon>Percidae</taxon>
        <taxon>Etheostomatinae</taxon>
        <taxon>Etheostoma</taxon>
    </lineage>
</organism>